<dbReference type="Pfam" id="PF14214">
    <property type="entry name" value="Helitron_like_N"/>
    <property type="match status" value="1"/>
</dbReference>
<dbReference type="PANTHER" id="PTHR10492">
    <property type="match status" value="1"/>
</dbReference>
<dbReference type="Pfam" id="PF05970">
    <property type="entry name" value="PIF1"/>
    <property type="match status" value="1"/>
</dbReference>
<feature type="domain" description="DNA helicase Pif1-like DEAD-box helicase" evidence="2">
    <location>
        <begin position="325"/>
        <end position="532"/>
    </location>
</feature>
<gene>
    <name evidence="5" type="ORF">TELCIR_04797</name>
</gene>
<dbReference type="CDD" id="cd18809">
    <property type="entry name" value="SF1_C_RecD"/>
    <property type="match status" value="1"/>
</dbReference>
<dbReference type="InterPro" id="IPR027417">
    <property type="entry name" value="P-loop_NTPase"/>
</dbReference>
<dbReference type="GO" id="GO:0000723">
    <property type="term" value="P:telomere maintenance"/>
    <property type="evidence" value="ECO:0007669"/>
    <property type="project" value="InterPro"/>
</dbReference>
<proteinExistence type="inferred from homology"/>
<feature type="domain" description="Helitron helicase-like" evidence="3">
    <location>
        <begin position="96"/>
        <end position="257"/>
    </location>
</feature>
<evidence type="ECO:0000313" key="5">
    <source>
        <dbReference type="EMBL" id="PIO73234.1"/>
    </source>
</evidence>
<feature type="domain" description="DNA helicase Pif1-like 2B" evidence="4">
    <location>
        <begin position="619"/>
        <end position="663"/>
    </location>
</feature>
<keyword evidence="1" id="KW-0547">Nucleotide-binding</keyword>
<dbReference type="GO" id="GO:0016887">
    <property type="term" value="F:ATP hydrolysis activity"/>
    <property type="evidence" value="ECO:0007669"/>
    <property type="project" value="RHEA"/>
</dbReference>
<dbReference type="InterPro" id="IPR049163">
    <property type="entry name" value="Pif1-like_2B_dom"/>
</dbReference>
<dbReference type="InterPro" id="IPR010285">
    <property type="entry name" value="DNA_helicase_pif1-like_DEAD"/>
</dbReference>
<keyword evidence="1" id="KW-0234">DNA repair</keyword>
<reference evidence="5 6" key="1">
    <citation type="submission" date="2015-09" db="EMBL/GenBank/DDBJ databases">
        <title>Draft genome of the parasitic nematode Teladorsagia circumcincta isolate WARC Sus (inbred).</title>
        <authorList>
            <person name="Mitreva M."/>
        </authorList>
    </citation>
    <scope>NUCLEOTIDE SEQUENCE [LARGE SCALE GENOMIC DNA]</scope>
    <source>
        <strain evidence="5 6">S</strain>
    </source>
</reference>
<keyword evidence="1" id="KW-0378">Hydrolase</keyword>
<keyword evidence="1" id="KW-0067">ATP-binding</keyword>
<keyword evidence="1" id="KW-0227">DNA damage</keyword>
<organism evidence="5 6">
    <name type="scientific">Teladorsagia circumcincta</name>
    <name type="common">Brown stomach worm</name>
    <name type="synonym">Ostertagia circumcincta</name>
    <dbReference type="NCBI Taxonomy" id="45464"/>
    <lineage>
        <taxon>Eukaryota</taxon>
        <taxon>Metazoa</taxon>
        <taxon>Ecdysozoa</taxon>
        <taxon>Nematoda</taxon>
        <taxon>Chromadorea</taxon>
        <taxon>Rhabditida</taxon>
        <taxon>Rhabditina</taxon>
        <taxon>Rhabditomorpha</taxon>
        <taxon>Strongyloidea</taxon>
        <taxon>Trichostrongylidae</taxon>
        <taxon>Teladorsagia</taxon>
    </lineage>
</organism>
<dbReference type="EMBL" id="KZ345492">
    <property type="protein sequence ID" value="PIO73234.1"/>
    <property type="molecule type" value="Genomic_DNA"/>
</dbReference>
<comment type="similarity">
    <text evidence="1">Belongs to the helicase family.</text>
</comment>
<comment type="catalytic activity">
    <reaction evidence="1">
        <text>ATP + H2O = ADP + phosphate + H(+)</text>
        <dbReference type="Rhea" id="RHEA:13065"/>
        <dbReference type="ChEBI" id="CHEBI:15377"/>
        <dbReference type="ChEBI" id="CHEBI:15378"/>
        <dbReference type="ChEBI" id="CHEBI:30616"/>
        <dbReference type="ChEBI" id="CHEBI:43474"/>
        <dbReference type="ChEBI" id="CHEBI:456216"/>
        <dbReference type="EC" id="5.6.2.3"/>
    </reaction>
</comment>
<evidence type="ECO:0000259" key="2">
    <source>
        <dbReference type="Pfam" id="PF05970"/>
    </source>
</evidence>
<accession>A0A2G9USK6</accession>
<dbReference type="Proteomes" id="UP000230423">
    <property type="component" value="Unassembled WGS sequence"/>
</dbReference>
<dbReference type="SUPFAM" id="SSF52540">
    <property type="entry name" value="P-loop containing nucleoside triphosphate hydrolases"/>
    <property type="match status" value="2"/>
</dbReference>
<dbReference type="PANTHER" id="PTHR10492:SF57">
    <property type="entry name" value="ATP-DEPENDENT DNA HELICASE"/>
    <property type="match status" value="1"/>
</dbReference>
<evidence type="ECO:0000259" key="4">
    <source>
        <dbReference type="Pfam" id="PF21530"/>
    </source>
</evidence>
<sequence length="773" mass="86887">MVFEESRERGLSRRRYVIPTANEVAVIYVGEEDDVPLTRSLALHLRRPAGDHLRNIRDIDKICDPLTYPLLFPTGAGGWDPSITNTLGGRITQKGYYSYLFSVRDSFNPILYAGKLCQQFAVDAYVKIEQNRLNYQRQNQLNLRADYYSGLQDYVAGEDANGPPGRRVILPSSYIGSPRSMQQSFQDAMAIVARFGKPTYFLTVTCNPQWKEIQDDLFDGQTPSHRPDLTSRVFHAKLMELCTDLLSMCLAKCRQSMFEDYIHQGMDLELAVSLAYFDVQDRMSLLGVDLTRSVMPPARERPLSPATVTDYAAHDRNGLSQYETLNSMQKAAADSIFAALDGTGSTYIYVDGPGGSGKTYLHNTVYNIAVGRRYKVLCVAWTGLAANLLPAGRTVNSTFKLNIGDGNRTSTMRRQQTEAQQLTATDLIIWDEISRTPKVALEAVDALMRDLTQLSTPFGGKVVVLGGDFRQILPVVENGRREDIIEACVRNSSLWSLFTIHRLNSNMSIQTGESGWHTRLLEIGNGDANDSDDEVSVPSTMLRTTGIVDEIFGAVIDPDNTSQLCEYAILAPKNIHVRQLNEQAIDRLRVLNPEDERCYRSIDEAIYTEGQNEQLFSMEYLNTLTPTGMPPHEHLLKWGTIVMLLRNLDVANGLCNGTRLIIERMGRYTPACRFFCGERRGQLAVIPRINNYCEKRTPFCLRRRQFPIRVAFAMTINKAQGQSFSKVGIYLPEEVFSHGQLYVALSRAKTPEGIKIESPSTCLKNIVYTEVLM</sequence>
<keyword evidence="1" id="KW-0347">Helicase</keyword>
<dbReference type="Pfam" id="PF21530">
    <property type="entry name" value="Pif1_2B_dom"/>
    <property type="match status" value="1"/>
</dbReference>
<protein>
    <recommendedName>
        <fullName evidence="1">ATP-dependent DNA helicase</fullName>
        <ecNumber evidence="1">5.6.2.3</ecNumber>
    </recommendedName>
</protein>
<evidence type="ECO:0000313" key="6">
    <source>
        <dbReference type="Proteomes" id="UP000230423"/>
    </source>
</evidence>
<dbReference type="GO" id="GO:0043139">
    <property type="term" value="F:5'-3' DNA helicase activity"/>
    <property type="evidence" value="ECO:0007669"/>
    <property type="project" value="UniProtKB-EC"/>
</dbReference>
<evidence type="ECO:0000256" key="1">
    <source>
        <dbReference type="RuleBase" id="RU363044"/>
    </source>
</evidence>
<dbReference type="GO" id="GO:0006281">
    <property type="term" value="P:DNA repair"/>
    <property type="evidence" value="ECO:0007669"/>
    <property type="project" value="UniProtKB-KW"/>
</dbReference>
<dbReference type="EC" id="5.6.2.3" evidence="1"/>
<dbReference type="AlphaFoldDB" id="A0A2G9USK6"/>
<dbReference type="Gene3D" id="3.40.50.300">
    <property type="entry name" value="P-loop containing nucleotide triphosphate hydrolases"/>
    <property type="match status" value="2"/>
</dbReference>
<dbReference type="GO" id="GO:0005524">
    <property type="term" value="F:ATP binding"/>
    <property type="evidence" value="ECO:0007669"/>
    <property type="project" value="UniProtKB-KW"/>
</dbReference>
<dbReference type="FunFam" id="3.40.50.300:FF:002884">
    <property type="entry name" value="ATP-dependent DNA helicase"/>
    <property type="match status" value="1"/>
</dbReference>
<name>A0A2G9USK6_TELCI</name>
<keyword evidence="6" id="KW-1185">Reference proteome</keyword>
<dbReference type="GO" id="GO:0006310">
    <property type="term" value="P:DNA recombination"/>
    <property type="evidence" value="ECO:0007669"/>
    <property type="project" value="UniProtKB-KW"/>
</dbReference>
<comment type="cofactor">
    <cofactor evidence="1">
        <name>Mg(2+)</name>
        <dbReference type="ChEBI" id="CHEBI:18420"/>
    </cofactor>
</comment>
<dbReference type="OrthoDB" id="5864836at2759"/>
<keyword evidence="1" id="KW-0233">DNA recombination</keyword>
<evidence type="ECO:0000259" key="3">
    <source>
        <dbReference type="Pfam" id="PF14214"/>
    </source>
</evidence>
<dbReference type="InterPro" id="IPR025476">
    <property type="entry name" value="Helitron_helicase-like"/>
</dbReference>